<protein>
    <submittedName>
        <fullName evidence="1">Uncharacterized protein</fullName>
    </submittedName>
</protein>
<name>A0A1B6M8Z9_9HEMI</name>
<organism evidence="1">
    <name type="scientific">Graphocephala atropunctata</name>
    <dbReference type="NCBI Taxonomy" id="36148"/>
    <lineage>
        <taxon>Eukaryota</taxon>
        <taxon>Metazoa</taxon>
        <taxon>Ecdysozoa</taxon>
        <taxon>Arthropoda</taxon>
        <taxon>Hexapoda</taxon>
        <taxon>Insecta</taxon>
        <taxon>Pterygota</taxon>
        <taxon>Neoptera</taxon>
        <taxon>Paraneoptera</taxon>
        <taxon>Hemiptera</taxon>
        <taxon>Auchenorrhyncha</taxon>
        <taxon>Membracoidea</taxon>
        <taxon>Cicadellidae</taxon>
        <taxon>Cicadellinae</taxon>
        <taxon>Cicadellini</taxon>
        <taxon>Graphocephala</taxon>
    </lineage>
</organism>
<accession>A0A1B6M8Z9</accession>
<dbReference type="AlphaFoldDB" id="A0A1B6M8Z9"/>
<proteinExistence type="predicted"/>
<dbReference type="EMBL" id="GEBQ01007588">
    <property type="protein sequence ID" value="JAT32389.1"/>
    <property type="molecule type" value="Transcribed_RNA"/>
</dbReference>
<sequence length="120" mass="13909">MTLRYSDTSPLVSVAVRAAEPRRSDEFRRATLGTESNREPGPFMMVDDARLMIQKLKLPPAPMPIDKLTARMRSIRNITYKTNVTIFIPFNSQLGRFLTLTQQSNVCYVQCRDRFHYSHK</sequence>
<evidence type="ECO:0000313" key="1">
    <source>
        <dbReference type="EMBL" id="JAT32389.1"/>
    </source>
</evidence>
<gene>
    <name evidence="1" type="ORF">g.32434</name>
</gene>
<reference evidence="1" key="1">
    <citation type="submission" date="2015-11" db="EMBL/GenBank/DDBJ databases">
        <title>De novo transcriptome assembly of four potential Pierce s Disease insect vectors from Arizona vineyards.</title>
        <authorList>
            <person name="Tassone E.E."/>
        </authorList>
    </citation>
    <scope>NUCLEOTIDE SEQUENCE</scope>
</reference>